<keyword evidence="5 8" id="KW-0518">Myosin</keyword>
<evidence type="ECO:0000256" key="1">
    <source>
        <dbReference type="ARBA" id="ARBA00008314"/>
    </source>
</evidence>
<evidence type="ECO:0000313" key="10">
    <source>
        <dbReference type="EMBL" id="VDO10913.1"/>
    </source>
</evidence>
<dbReference type="OrthoDB" id="312459at2759"/>
<dbReference type="GO" id="GO:0007015">
    <property type="term" value="P:actin filament organization"/>
    <property type="evidence" value="ECO:0007669"/>
    <property type="project" value="TreeGrafter"/>
</dbReference>
<evidence type="ECO:0000313" key="11">
    <source>
        <dbReference type="Proteomes" id="UP000268014"/>
    </source>
</evidence>
<dbReference type="STRING" id="6290.A0A3P7TT98"/>
<dbReference type="SUPFAM" id="SSF52540">
    <property type="entry name" value="P-loop containing nucleoside triphosphate hydrolases"/>
    <property type="match status" value="1"/>
</dbReference>
<dbReference type="InterPro" id="IPR001609">
    <property type="entry name" value="Myosin_head_motor_dom-like"/>
</dbReference>
<dbReference type="AlphaFoldDB" id="A0A3P7TT98"/>
<name>A0A3P7TT98_HAEPC</name>
<dbReference type="InterPro" id="IPR036961">
    <property type="entry name" value="Kinesin_motor_dom_sf"/>
</dbReference>
<dbReference type="Gene3D" id="3.40.850.10">
    <property type="entry name" value="Kinesin motor domain"/>
    <property type="match status" value="1"/>
</dbReference>
<evidence type="ECO:0000256" key="7">
    <source>
        <dbReference type="ARBA" id="ARBA00023203"/>
    </source>
</evidence>
<evidence type="ECO:0000256" key="3">
    <source>
        <dbReference type="ARBA" id="ARBA00022840"/>
    </source>
</evidence>
<dbReference type="GO" id="GO:0016459">
    <property type="term" value="C:myosin complex"/>
    <property type="evidence" value="ECO:0007669"/>
    <property type="project" value="UniProtKB-KW"/>
</dbReference>
<keyword evidence="2 8" id="KW-0547">Nucleotide-binding</keyword>
<keyword evidence="3 8" id="KW-0067">ATP-binding</keyword>
<dbReference type="PRINTS" id="PR00193">
    <property type="entry name" value="MYOSINHEAVY"/>
</dbReference>
<dbReference type="GO" id="GO:0016020">
    <property type="term" value="C:membrane"/>
    <property type="evidence" value="ECO:0007669"/>
    <property type="project" value="TreeGrafter"/>
</dbReference>
<dbReference type="PANTHER" id="PTHR13140:SF857">
    <property type="entry name" value="MYOSIN-11"/>
    <property type="match status" value="1"/>
</dbReference>
<dbReference type="Proteomes" id="UP000268014">
    <property type="component" value="Unassembled WGS sequence"/>
</dbReference>
<evidence type="ECO:0000256" key="6">
    <source>
        <dbReference type="ARBA" id="ARBA00023175"/>
    </source>
</evidence>
<accession>A0A3P7TT98</accession>
<evidence type="ECO:0000259" key="9">
    <source>
        <dbReference type="PROSITE" id="PS51456"/>
    </source>
</evidence>
<dbReference type="SMART" id="SM00242">
    <property type="entry name" value="MYSc"/>
    <property type="match status" value="1"/>
</dbReference>
<dbReference type="GO" id="GO:0000146">
    <property type="term" value="F:microfilament motor activity"/>
    <property type="evidence" value="ECO:0007669"/>
    <property type="project" value="TreeGrafter"/>
</dbReference>
<feature type="binding site" evidence="8">
    <location>
        <begin position="57"/>
        <end position="64"/>
    </location>
    <ligand>
        <name>ATP</name>
        <dbReference type="ChEBI" id="CHEBI:30616"/>
    </ligand>
</feature>
<dbReference type="GO" id="GO:0005524">
    <property type="term" value="F:ATP binding"/>
    <property type="evidence" value="ECO:0007669"/>
    <property type="project" value="UniProtKB-UniRule"/>
</dbReference>
<reference evidence="10 11" key="1">
    <citation type="submission" date="2018-11" db="EMBL/GenBank/DDBJ databases">
        <authorList>
            <consortium name="Pathogen Informatics"/>
        </authorList>
    </citation>
    <scope>NUCLEOTIDE SEQUENCE [LARGE SCALE GENOMIC DNA]</scope>
    <source>
        <strain evidence="10 11">MHpl1</strain>
    </source>
</reference>
<keyword evidence="6 8" id="KW-0505">Motor protein</keyword>
<organism evidence="10 11">
    <name type="scientific">Haemonchus placei</name>
    <name type="common">Barber's pole worm</name>
    <dbReference type="NCBI Taxonomy" id="6290"/>
    <lineage>
        <taxon>Eukaryota</taxon>
        <taxon>Metazoa</taxon>
        <taxon>Ecdysozoa</taxon>
        <taxon>Nematoda</taxon>
        <taxon>Chromadorea</taxon>
        <taxon>Rhabditida</taxon>
        <taxon>Rhabditina</taxon>
        <taxon>Rhabditomorpha</taxon>
        <taxon>Strongyloidea</taxon>
        <taxon>Trichostrongylidae</taxon>
        <taxon>Haemonchus</taxon>
    </lineage>
</organism>
<feature type="domain" description="Myosin motor" evidence="9">
    <location>
        <begin position="1"/>
        <end position="250"/>
    </location>
</feature>
<evidence type="ECO:0000256" key="2">
    <source>
        <dbReference type="ARBA" id="ARBA00022741"/>
    </source>
</evidence>
<evidence type="ECO:0000256" key="5">
    <source>
        <dbReference type="ARBA" id="ARBA00023123"/>
    </source>
</evidence>
<gene>
    <name evidence="10" type="ORF">HPLM_LOCUS1704</name>
</gene>
<dbReference type="Pfam" id="PF00063">
    <property type="entry name" value="Myosin_head"/>
    <property type="match status" value="2"/>
</dbReference>
<keyword evidence="4" id="KW-0175">Coiled coil</keyword>
<proteinExistence type="inferred from homology"/>
<protein>
    <recommendedName>
        <fullName evidence="9">Myosin motor domain-containing protein</fullName>
    </recommendedName>
</protein>
<dbReference type="InterPro" id="IPR027417">
    <property type="entry name" value="P-loop_NTPase"/>
</dbReference>
<evidence type="ECO:0000256" key="8">
    <source>
        <dbReference type="PROSITE-ProRule" id="PRU00782"/>
    </source>
</evidence>
<keyword evidence="11" id="KW-1185">Reference proteome</keyword>
<dbReference type="PANTHER" id="PTHR13140">
    <property type="entry name" value="MYOSIN"/>
    <property type="match status" value="1"/>
</dbReference>
<dbReference type="PROSITE" id="PS51456">
    <property type="entry name" value="MYOSIN_MOTOR"/>
    <property type="match status" value="1"/>
</dbReference>
<sequence length="250" mass="28292">MFCVVLNPWRTLPIYTTDVMSTYRTGVGDSYPHVYTVAQSAYDGILRGEWEIICVLGESGAGKTENTKKIIEYILECCGCTAKEQSQEPSNGKLQNGYTTHGSTVGRDVISAGVLLEAFGNARTTHNNNSSRFVSSYFNLYEVLYLSCLYRKWAREPSGKFIRIEFNEHGKLQSAQIECYLLEKSRVVNQDAGNRNFHVFYQLLSKAFPDEMRQKLLLTQTADRYKFLNQGNVCVDREIDDVANGLLTDV</sequence>
<dbReference type="EMBL" id="UZAF01002520">
    <property type="protein sequence ID" value="VDO10913.1"/>
    <property type="molecule type" value="Genomic_DNA"/>
</dbReference>
<comment type="similarity">
    <text evidence="1 8">Belongs to the TRAFAC class myosin-kinesin ATPase superfamily. Myosin family.</text>
</comment>
<dbReference type="GO" id="GO:0005737">
    <property type="term" value="C:cytoplasm"/>
    <property type="evidence" value="ECO:0007669"/>
    <property type="project" value="TreeGrafter"/>
</dbReference>
<comment type="caution">
    <text evidence="8">Lacks conserved residue(s) required for the propagation of feature annotation.</text>
</comment>
<keyword evidence="7 8" id="KW-0009">Actin-binding</keyword>
<dbReference type="GO" id="GO:0051015">
    <property type="term" value="F:actin filament binding"/>
    <property type="evidence" value="ECO:0007669"/>
    <property type="project" value="TreeGrafter"/>
</dbReference>
<evidence type="ECO:0000256" key="4">
    <source>
        <dbReference type="ARBA" id="ARBA00023054"/>
    </source>
</evidence>